<evidence type="ECO:0000313" key="2">
    <source>
        <dbReference type="Proteomes" id="UP000601361"/>
    </source>
</evidence>
<gene>
    <name evidence="1" type="ORF">GCM10011378_01040</name>
</gene>
<proteinExistence type="predicted"/>
<accession>A0ABQ1WFT9</accession>
<name>A0ABQ1WFT9_9BACT</name>
<reference evidence="2" key="1">
    <citation type="journal article" date="2019" name="Int. J. Syst. Evol. Microbiol.">
        <title>The Global Catalogue of Microorganisms (GCM) 10K type strain sequencing project: providing services to taxonomists for standard genome sequencing and annotation.</title>
        <authorList>
            <consortium name="The Broad Institute Genomics Platform"/>
            <consortium name="The Broad Institute Genome Sequencing Center for Infectious Disease"/>
            <person name="Wu L."/>
            <person name="Ma J."/>
        </authorList>
    </citation>
    <scope>NUCLEOTIDE SEQUENCE [LARGE SCALE GENOMIC DNA]</scope>
    <source>
        <strain evidence="2">CGMCC 1.12990</strain>
    </source>
</reference>
<protein>
    <submittedName>
        <fullName evidence="1">Uncharacterized protein</fullName>
    </submittedName>
</protein>
<keyword evidence="2" id="KW-1185">Reference proteome</keyword>
<organism evidence="1 2">
    <name type="scientific">Hymenobacter glacieicola</name>
    <dbReference type="NCBI Taxonomy" id="1562124"/>
    <lineage>
        <taxon>Bacteria</taxon>
        <taxon>Pseudomonadati</taxon>
        <taxon>Bacteroidota</taxon>
        <taxon>Cytophagia</taxon>
        <taxon>Cytophagales</taxon>
        <taxon>Hymenobacteraceae</taxon>
        <taxon>Hymenobacter</taxon>
    </lineage>
</organism>
<comment type="caution">
    <text evidence="1">The sequence shown here is derived from an EMBL/GenBank/DDBJ whole genome shotgun (WGS) entry which is preliminary data.</text>
</comment>
<dbReference type="Proteomes" id="UP000601361">
    <property type="component" value="Unassembled WGS sequence"/>
</dbReference>
<sequence length="71" mass="7133">MAYAPFYFGFAGGVVFALLQPAPESFPGAGNGIGVVGEAAEMLGAHPGVGGLDSGPVAEKPRFQFLHGQLG</sequence>
<evidence type="ECO:0000313" key="1">
    <source>
        <dbReference type="EMBL" id="GGG27996.1"/>
    </source>
</evidence>
<dbReference type="EMBL" id="BMGS01000001">
    <property type="protein sequence ID" value="GGG27996.1"/>
    <property type="molecule type" value="Genomic_DNA"/>
</dbReference>